<dbReference type="OrthoDB" id="6256369at2759"/>
<protein>
    <submittedName>
        <fullName evidence="1">Colorectal mutant cancer protein</fullName>
    </submittedName>
</protein>
<keyword evidence="2" id="KW-1185">Reference proteome</keyword>
<proteinExistence type="predicted"/>
<dbReference type="AlphaFoldDB" id="A0A0J7NL47"/>
<evidence type="ECO:0000313" key="1">
    <source>
        <dbReference type="EMBL" id="KMQ93175.1"/>
    </source>
</evidence>
<gene>
    <name evidence="1" type="ORF">RF55_6741</name>
</gene>
<dbReference type="PaxDb" id="67767-A0A0J7NL47"/>
<evidence type="ECO:0000313" key="2">
    <source>
        <dbReference type="Proteomes" id="UP000036403"/>
    </source>
</evidence>
<organism evidence="1 2">
    <name type="scientific">Lasius niger</name>
    <name type="common">Black garden ant</name>
    <dbReference type="NCBI Taxonomy" id="67767"/>
    <lineage>
        <taxon>Eukaryota</taxon>
        <taxon>Metazoa</taxon>
        <taxon>Ecdysozoa</taxon>
        <taxon>Arthropoda</taxon>
        <taxon>Hexapoda</taxon>
        <taxon>Insecta</taxon>
        <taxon>Pterygota</taxon>
        <taxon>Neoptera</taxon>
        <taxon>Endopterygota</taxon>
        <taxon>Hymenoptera</taxon>
        <taxon>Apocrita</taxon>
        <taxon>Aculeata</taxon>
        <taxon>Formicoidea</taxon>
        <taxon>Formicidae</taxon>
        <taxon>Formicinae</taxon>
        <taxon>Lasius</taxon>
        <taxon>Lasius</taxon>
    </lineage>
</organism>
<name>A0A0J7NL47_LASNI</name>
<sequence length="113" mass="12796">MFSGHVSALAVKEAVLEPPPRRGDLVYVHCATAEDEAAEDEEEEPRGIIRSRSWLCCPGDRRSDKTVPIQVEADNKDKQNAVSFSPRIRRLDLILRDLQRMRGRITEGIRIGK</sequence>
<comment type="caution">
    <text evidence="1">The sequence shown here is derived from an EMBL/GenBank/DDBJ whole genome shotgun (WGS) entry which is preliminary data.</text>
</comment>
<dbReference type="EMBL" id="LBMM01003753">
    <property type="protein sequence ID" value="KMQ93175.1"/>
    <property type="molecule type" value="Genomic_DNA"/>
</dbReference>
<reference evidence="1 2" key="1">
    <citation type="submission" date="2015-04" db="EMBL/GenBank/DDBJ databases">
        <title>Lasius niger genome sequencing.</title>
        <authorList>
            <person name="Konorov E.A."/>
            <person name="Nikitin M.A."/>
            <person name="Kirill M.V."/>
            <person name="Chang P."/>
        </authorList>
    </citation>
    <scope>NUCLEOTIDE SEQUENCE [LARGE SCALE GENOMIC DNA]</scope>
    <source>
        <tissue evidence="1">Whole</tissue>
    </source>
</reference>
<accession>A0A0J7NL47</accession>
<dbReference type="Proteomes" id="UP000036403">
    <property type="component" value="Unassembled WGS sequence"/>
</dbReference>